<dbReference type="Proteomes" id="UP000735302">
    <property type="component" value="Unassembled WGS sequence"/>
</dbReference>
<dbReference type="AlphaFoldDB" id="A0AAV4CU59"/>
<proteinExistence type="predicted"/>
<keyword evidence="2" id="KW-1185">Reference proteome</keyword>
<name>A0AAV4CU59_9GAST</name>
<accession>A0AAV4CU59</accession>
<comment type="caution">
    <text evidence="1">The sequence shown here is derived from an EMBL/GenBank/DDBJ whole genome shotgun (WGS) entry which is preliminary data.</text>
</comment>
<sequence>MIHHLIDTENLLFSITLHIISKQTTRFIRSTQTAARTLLPDSCPTNSGRVHLAVGRKGAWQDCSTASLFSLSWSLCTQGCLNTPQNDDRLNVNVQINNFTCTIKLRAFFVDSHELEKSNVVNA</sequence>
<evidence type="ECO:0000313" key="1">
    <source>
        <dbReference type="EMBL" id="GFO35414.1"/>
    </source>
</evidence>
<gene>
    <name evidence="1" type="ORF">PoB_006191900</name>
</gene>
<organism evidence="1 2">
    <name type="scientific">Plakobranchus ocellatus</name>
    <dbReference type="NCBI Taxonomy" id="259542"/>
    <lineage>
        <taxon>Eukaryota</taxon>
        <taxon>Metazoa</taxon>
        <taxon>Spiralia</taxon>
        <taxon>Lophotrochozoa</taxon>
        <taxon>Mollusca</taxon>
        <taxon>Gastropoda</taxon>
        <taxon>Heterobranchia</taxon>
        <taxon>Euthyneura</taxon>
        <taxon>Panpulmonata</taxon>
        <taxon>Sacoglossa</taxon>
        <taxon>Placobranchoidea</taxon>
        <taxon>Plakobranchidae</taxon>
        <taxon>Plakobranchus</taxon>
    </lineage>
</organism>
<protein>
    <submittedName>
        <fullName evidence="1">Uncharacterized protein</fullName>
    </submittedName>
</protein>
<reference evidence="1 2" key="1">
    <citation type="journal article" date="2021" name="Elife">
        <title>Chloroplast acquisition without the gene transfer in kleptoplastic sea slugs, Plakobranchus ocellatus.</title>
        <authorList>
            <person name="Maeda T."/>
            <person name="Takahashi S."/>
            <person name="Yoshida T."/>
            <person name="Shimamura S."/>
            <person name="Takaki Y."/>
            <person name="Nagai Y."/>
            <person name="Toyoda A."/>
            <person name="Suzuki Y."/>
            <person name="Arimoto A."/>
            <person name="Ishii H."/>
            <person name="Satoh N."/>
            <person name="Nishiyama T."/>
            <person name="Hasebe M."/>
            <person name="Maruyama T."/>
            <person name="Minagawa J."/>
            <person name="Obokata J."/>
            <person name="Shigenobu S."/>
        </authorList>
    </citation>
    <scope>NUCLEOTIDE SEQUENCE [LARGE SCALE GENOMIC DNA]</scope>
</reference>
<evidence type="ECO:0000313" key="2">
    <source>
        <dbReference type="Proteomes" id="UP000735302"/>
    </source>
</evidence>
<dbReference type="EMBL" id="BLXT01006999">
    <property type="protein sequence ID" value="GFO35414.1"/>
    <property type="molecule type" value="Genomic_DNA"/>
</dbReference>